<dbReference type="RefSeq" id="WP_115176524.1">
    <property type="nucleotide sequence ID" value="NZ_UGNY01000002.1"/>
</dbReference>
<dbReference type="Proteomes" id="UP000254033">
    <property type="component" value="Unassembled WGS sequence"/>
</dbReference>
<dbReference type="PANTHER" id="PTHR10545">
    <property type="entry name" value="DIAMINE N-ACETYLTRANSFERASE"/>
    <property type="match status" value="1"/>
</dbReference>
<dbReference type="Pfam" id="PF00583">
    <property type="entry name" value="Acetyltransf_1"/>
    <property type="match status" value="1"/>
</dbReference>
<dbReference type="PROSITE" id="PS51186">
    <property type="entry name" value="GNAT"/>
    <property type="match status" value="1"/>
</dbReference>
<feature type="domain" description="N-acetyltransferase" evidence="3">
    <location>
        <begin position="3"/>
        <end position="155"/>
    </location>
</feature>
<proteinExistence type="predicted"/>
<dbReference type="PANTHER" id="PTHR10545:SF29">
    <property type="entry name" value="GH14572P-RELATED"/>
    <property type="match status" value="1"/>
</dbReference>
<dbReference type="InterPro" id="IPR016181">
    <property type="entry name" value="Acyl_CoA_acyltransferase"/>
</dbReference>
<organism evidence="4 5">
    <name type="scientific">Legionella feeleii</name>
    <dbReference type="NCBI Taxonomy" id="453"/>
    <lineage>
        <taxon>Bacteria</taxon>
        <taxon>Pseudomonadati</taxon>
        <taxon>Pseudomonadota</taxon>
        <taxon>Gammaproteobacteria</taxon>
        <taxon>Legionellales</taxon>
        <taxon>Legionellaceae</taxon>
        <taxon>Legionella</taxon>
    </lineage>
</organism>
<keyword evidence="1 4" id="KW-0808">Transferase</keyword>
<dbReference type="SUPFAM" id="SSF55729">
    <property type="entry name" value="Acyl-CoA N-acyltransferases (Nat)"/>
    <property type="match status" value="1"/>
</dbReference>
<dbReference type="GO" id="GO:0008080">
    <property type="term" value="F:N-acetyltransferase activity"/>
    <property type="evidence" value="ECO:0007669"/>
    <property type="project" value="UniProtKB-ARBA"/>
</dbReference>
<evidence type="ECO:0000256" key="2">
    <source>
        <dbReference type="ARBA" id="ARBA00023315"/>
    </source>
</evidence>
<evidence type="ECO:0000259" key="3">
    <source>
        <dbReference type="PROSITE" id="PS51186"/>
    </source>
</evidence>
<dbReference type="AlphaFoldDB" id="A0A378KT94"/>
<accession>A0A378KT94</accession>
<dbReference type="EMBL" id="UGNY01000002">
    <property type="protein sequence ID" value="STX88313.1"/>
    <property type="molecule type" value="Genomic_DNA"/>
</dbReference>
<gene>
    <name evidence="4" type="primary">ats_3</name>
    <name evidence="4" type="ORF">NCTC11978_03330</name>
</gene>
<keyword evidence="2 4" id="KW-0012">Acyltransferase</keyword>
<protein>
    <submittedName>
        <fullName evidence="4">N-acetyltransferase ats1</fullName>
        <ecNumber evidence="4">2.3.1.-</ecNumber>
    </submittedName>
</protein>
<evidence type="ECO:0000256" key="1">
    <source>
        <dbReference type="ARBA" id="ARBA00022679"/>
    </source>
</evidence>
<dbReference type="CDD" id="cd04301">
    <property type="entry name" value="NAT_SF"/>
    <property type="match status" value="1"/>
</dbReference>
<evidence type="ECO:0000313" key="5">
    <source>
        <dbReference type="Proteomes" id="UP000254033"/>
    </source>
</evidence>
<evidence type="ECO:0000313" key="4">
    <source>
        <dbReference type="EMBL" id="STX88313.1"/>
    </source>
</evidence>
<reference evidence="4 5" key="1">
    <citation type="submission" date="2018-06" db="EMBL/GenBank/DDBJ databases">
        <authorList>
            <consortium name="Pathogen Informatics"/>
            <person name="Doyle S."/>
        </authorList>
    </citation>
    <scope>NUCLEOTIDE SEQUENCE [LARGE SCALE GENOMIC DNA]</scope>
    <source>
        <strain evidence="4 5">NCTC11978</strain>
    </source>
</reference>
<dbReference type="EC" id="2.3.1.-" evidence="4"/>
<dbReference type="Gene3D" id="3.40.630.30">
    <property type="match status" value="1"/>
</dbReference>
<dbReference type="InterPro" id="IPR051016">
    <property type="entry name" value="Diverse_Substrate_AcTransf"/>
</dbReference>
<name>A0A378KT94_9GAMM</name>
<dbReference type="InterPro" id="IPR000182">
    <property type="entry name" value="GNAT_dom"/>
</dbReference>
<sequence length="156" mass="17913">MQKTVRAATIEDFDFIYDSLREDLDEQGVLHRFKYTKDDFKDAVFGKSPKANFLILFIDGEPAGIANYSIDHRNFTANSLANLYVNDLFVKKPYRRMRGAAVLMEKIKQIAKEEGCGRIEGVVLSENTDALGFYENFLKAKIISDSLHYMRLELDD</sequence>